<dbReference type="GO" id="GO:0003723">
    <property type="term" value="F:RNA binding"/>
    <property type="evidence" value="ECO:0007669"/>
    <property type="project" value="InterPro"/>
</dbReference>
<dbReference type="EMBL" id="MN106256">
    <property type="protein sequence ID" value="QKD76382.1"/>
    <property type="molecule type" value="Genomic_DNA"/>
</dbReference>
<dbReference type="GO" id="GO:0003743">
    <property type="term" value="F:translation initiation factor activity"/>
    <property type="evidence" value="ECO:0007669"/>
    <property type="project" value="UniProtKB-UniRule"/>
</dbReference>
<evidence type="ECO:0000256" key="3">
    <source>
        <dbReference type="ARBA" id="ARBA00011599"/>
    </source>
</evidence>
<dbReference type="SUPFAM" id="SSF50249">
    <property type="entry name" value="Nucleic acid-binding proteins"/>
    <property type="match status" value="1"/>
</dbReference>
<sequence length="40" mass="4806">MFRVRLDNEDLIIGYVSVRIRRSFIRILPGDRVKMEIKSL</sequence>
<dbReference type="InterPro" id="IPR004368">
    <property type="entry name" value="TIF_IF1"/>
</dbReference>
<evidence type="ECO:0000256" key="1">
    <source>
        <dbReference type="ARBA" id="ARBA00003935"/>
    </source>
</evidence>
<evidence type="ECO:0000256" key="5">
    <source>
        <dbReference type="ARBA" id="ARBA00022917"/>
    </source>
</evidence>
<dbReference type="PANTHER" id="PTHR33370">
    <property type="entry name" value="TRANSLATION INITIATION FACTOR IF-1, CHLOROPLASTIC"/>
    <property type="match status" value="1"/>
</dbReference>
<dbReference type="PROSITE" id="PS50832">
    <property type="entry name" value="S1_IF1_TYPE"/>
    <property type="match status" value="1"/>
</dbReference>
<keyword evidence="8" id="KW-0150">Chloroplast</keyword>
<evidence type="ECO:0000259" key="7">
    <source>
        <dbReference type="PROSITE" id="PS50832"/>
    </source>
</evidence>
<dbReference type="AlphaFoldDB" id="A0A6M8AXB5"/>
<dbReference type="GO" id="GO:0043022">
    <property type="term" value="F:ribosome binding"/>
    <property type="evidence" value="ECO:0007669"/>
    <property type="project" value="TreeGrafter"/>
</dbReference>
<dbReference type="GO" id="GO:0005829">
    <property type="term" value="C:cytosol"/>
    <property type="evidence" value="ECO:0007669"/>
    <property type="project" value="TreeGrafter"/>
</dbReference>
<evidence type="ECO:0000256" key="4">
    <source>
        <dbReference type="ARBA" id="ARBA00022540"/>
    </source>
</evidence>
<proteinExistence type="inferred from homology"/>
<dbReference type="InterPro" id="IPR012340">
    <property type="entry name" value="NA-bd_OB-fold"/>
</dbReference>
<evidence type="ECO:0000256" key="6">
    <source>
        <dbReference type="PROSITE-ProRule" id="PRU00181"/>
    </source>
</evidence>
<protein>
    <submittedName>
        <fullName evidence="8">Translation initiation factor 1</fullName>
    </submittedName>
</protein>
<reference evidence="8" key="1">
    <citation type="journal article" date="2020" name="Mitochondrial DNA Part B Resour">
        <title>The complete chloroplast genome sequence of Santalum album.</title>
        <authorList>
            <person name="Yang D."/>
            <person name="Qiu Q."/>
            <person name="Xu L."/>
            <person name="Xu Y."/>
            <person name="Wang Y."/>
        </authorList>
    </citation>
    <scope>NUCLEOTIDE SEQUENCE</scope>
</reference>
<keyword evidence="5 6" id="KW-0648">Protein biosynthesis</keyword>
<geneLocation type="chloroplast" evidence="8"/>
<keyword evidence="8" id="KW-0934">Plastid</keyword>
<keyword evidence="4 6" id="KW-0396">Initiation factor</keyword>
<dbReference type="InterPro" id="IPR006196">
    <property type="entry name" value="RNA-binding_domain_S1_IF1"/>
</dbReference>
<name>A0A6M8AXB5_SANAL</name>
<accession>A0A6M8AXB5</accession>
<evidence type="ECO:0000313" key="8">
    <source>
        <dbReference type="EMBL" id="QKD76382.1"/>
    </source>
</evidence>
<dbReference type="PANTHER" id="PTHR33370:SF1">
    <property type="entry name" value="TRANSLATION INITIATION FACTOR IF-1, CHLOROPLASTIC"/>
    <property type="match status" value="1"/>
</dbReference>
<comment type="function">
    <text evidence="1">One of the essential components for the initiation of protein synthesis. Stabilizes the binding of IF-2 and IF-3 on the 30S subunit to which N-formylmethionyl-tRNA(fMet) subsequently binds. Helps modulate mRNA selection, yielding the 30S pre-initiation complex (PIC). Upon addition of the 50S ribosomal subunit IF-1, IF-2 and IF-3 are released leaving the mature 70S translation initiation complex.</text>
</comment>
<organism evidence="8">
    <name type="scientific">Santalum album</name>
    <name type="common">Indian sandalwood</name>
    <dbReference type="NCBI Taxonomy" id="35974"/>
    <lineage>
        <taxon>Eukaryota</taxon>
        <taxon>Viridiplantae</taxon>
        <taxon>Streptophyta</taxon>
        <taxon>Embryophyta</taxon>
        <taxon>Tracheophyta</taxon>
        <taxon>Spermatophyta</taxon>
        <taxon>Magnoliopsida</taxon>
        <taxon>eudicotyledons</taxon>
        <taxon>Gunneridae</taxon>
        <taxon>Pentapetalae</taxon>
        <taxon>Santalales</taxon>
        <taxon>Santalaceae</taxon>
        <taxon>Santalum</taxon>
    </lineage>
</organism>
<dbReference type="Gene3D" id="2.40.50.140">
    <property type="entry name" value="Nucleic acid-binding proteins"/>
    <property type="match status" value="1"/>
</dbReference>
<gene>
    <name evidence="8" type="primary">infA</name>
</gene>
<evidence type="ECO:0000256" key="2">
    <source>
        <dbReference type="ARBA" id="ARBA00010939"/>
    </source>
</evidence>
<comment type="subunit">
    <text evidence="3">Component of the 30S ribosomal translation pre-initiation complex which assembles on the 30S ribosome in the order IF-2 and IF-3, IF-1 and N-formylmethionyl-tRNA(fMet); mRNA recruitment can occur at any time during PIC assembly.</text>
</comment>
<dbReference type="Pfam" id="PF01176">
    <property type="entry name" value="eIF-1a"/>
    <property type="match status" value="1"/>
</dbReference>
<comment type="similarity">
    <text evidence="2">Belongs to the IF-1 family.</text>
</comment>
<feature type="domain" description="S1-like" evidence="7">
    <location>
        <begin position="1"/>
        <end position="40"/>
    </location>
</feature>